<dbReference type="GO" id="GO:0005634">
    <property type="term" value="C:nucleus"/>
    <property type="evidence" value="ECO:0007669"/>
    <property type="project" value="TreeGrafter"/>
</dbReference>
<keyword evidence="4" id="KW-1185">Reference proteome</keyword>
<feature type="region of interest" description="Disordered" evidence="1">
    <location>
        <begin position="654"/>
        <end position="749"/>
    </location>
</feature>
<feature type="domain" description="MADF" evidence="2">
    <location>
        <begin position="477"/>
        <end position="567"/>
    </location>
</feature>
<dbReference type="PANTHER" id="PTHR12243:SF69">
    <property type="entry name" value="SI:CH73-59F11.3"/>
    <property type="match status" value="1"/>
</dbReference>
<evidence type="ECO:0000256" key="1">
    <source>
        <dbReference type="SAM" id="MobiDB-lite"/>
    </source>
</evidence>
<feature type="region of interest" description="Disordered" evidence="1">
    <location>
        <begin position="75"/>
        <end position="97"/>
    </location>
</feature>
<dbReference type="EnsemblMetazoa" id="PPAI009290-RA">
    <property type="protein sequence ID" value="PPAI009290-PA"/>
    <property type="gene ID" value="PPAI009290"/>
</dbReference>
<evidence type="ECO:0000313" key="3">
    <source>
        <dbReference type="EnsemblMetazoa" id="PPAI009290-PA"/>
    </source>
</evidence>
<sequence length="1028" mass="119127">MESEENAEICKSTGSTVNPEEVHESIKVEAQENIDDTPKVISPIPENLNGNQNGMEQISQVGNMTEKAEKVEVQQEVDKDSFGKNRENDEENTNLPVKSTYNVQSAQSTHDFNIQVIRSVKEYPCLYDRANEDFNNPGKKDEAWNSIADKLKKNVNECRERYESLFRRFAETHVMLENPNVLEQGLLKEKFIHYEDMLFAKAAIDMEECSKAFVESPNQEKSTGEKRLREDEEELSFQTNSKFQKLESVQFTFDEPGCKKKDFKFTMQLIHAAKQCPSIYKNCPSYSSKAQREDWANIARKLNKSVKKCRMAYDSLYQKFTNNYIAMICPEIRAPRKSFPYYKHMRFLEPYLPIEKVKQKVIKSLGLKPEYQQNYFEMQNIYDTGPVLLNTFQPNSEMQGDSQSVQIPESSSQNAASDALIDKSEDSQHKNENTDMENVNTEKSEVGSKKLPTIRVISAASEKSENVPMERADFNVQLIRNVKEYPCIWDQAHPHFGNFTVQYQAWCEISKRIGSIPQECHQTFIALYAKFAQIYTKLKDSELDKKDFPRDEFPYYEEMMFLNYQQRIQELKFNPNFNYPRPVRYPLIYSHINAQTKQQRRLMRSHQRQLQYTIDNRPNSTITQQSSVNQQIETTLQTFQLKLNDITATLDEKTKTTEVTKPKETSDAIETTEPTETSETIKTTDDSTQACPMDTQNQEQNTEQSEHPVTQENQMETEKNEATDATVSTENNENSKNNEEEVEDSDADPVDIALRTEFLTDHEFNKQLIKTVKEYPCIYGKGYLANFPNKFHAWVKIAEKLKRKRDECQKIFESLSLKFAQTHAMLQDPELVRRGFPKQPFPYYKDLMYLKDFLSMDDAKKQVELMTRPPPVQHRFGQPKFDVTNQQNAFFPQQQHPNPVNPAPGPPKSQFFGPNQQTTFSPQQPYTNPINPASRPPKPQFFGPNPANLAAWNQFLQQPPGNLQQPAAFNHPATKDSLINIQNNLHIDFFFMCLCQQVKRTNMSDKDFVELQIAVMNALSSTVSKRRN</sequence>
<feature type="compositionally biased region" description="Basic and acidic residues" evidence="1">
    <location>
        <begin position="420"/>
        <end position="433"/>
    </location>
</feature>
<dbReference type="GO" id="GO:0006357">
    <property type="term" value="P:regulation of transcription by RNA polymerase II"/>
    <property type="evidence" value="ECO:0007669"/>
    <property type="project" value="TreeGrafter"/>
</dbReference>
<feature type="domain" description="MADF" evidence="2">
    <location>
        <begin position="268"/>
        <end position="353"/>
    </location>
</feature>
<name>A0A1B0DLQ0_PHLPP</name>
<feature type="compositionally biased region" description="Acidic residues" evidence="1">
    <location>
        <begin position="740"/>
        <end position="749"/>
    </location>
</feature>
<proteinExistence type="predicted"/>
<dbReference type="InterPro" id="IPR039353">
    <property type="entry name" value="TF_Adf1"/>
</dbReference>
<feature type="compositionally biased region" description="Polar residues" evidence="1">
    <location>
        <begin position="912"/>
        <end position="931"/>
    </location>
</feature>
<feature type="compositionally biased region" description="Basic and acidic residues" evidence="1">
    <location>
        <begin position="75"/>
        <end position="87"/>
    </location>
</feature>
<evidence type="ECO:0000313" key="4">
    <source>
        <dbReference type="Proteomes" id="UP000092462"/>
    </source>
</evidence>
<feature type="compositionally biased region" description="Basic and acidic residues" evidence="1">
    <location>
        <begin position="654"/>
        <end position="666"/>
    </location>
</feature>
<dbReference type="AlphaFoldDB" id="A0A1B0DLQ0"/>
<feature type="compositionally biased region" description="Polar residues" evidence="1">
    <location>
        <begin position="392"/>
        <end position="416"/>
    </location>
</feature>
<dbReference type="Pfam" id="PF10545">
    <property type="entry name" value="MADF_DNA_bdg"/>
    <property type="match status" value="4"/>
</dbReference>
<dbReference type="SMART" id="SM00595">
    <property type="entry name" value="MADF"/>
    <property type="match status" value="4"/>
</dbReference>
<organism evidence="3 4">
    <name type="scientific">Phlebotomus papatasi</name>
    <name type="common">Sandfly</name>
    <dbReference type="NCBI Taxonomy" id="29031"/>
    <lineage>
        <taxon>Eukaryota</taxon>
        <taxon>Metazoa</taxon>
        <taxon>Ecdysozoa</taxon>
        <taxon>Arthropoda</taxon>
        <taxon>Hexapoda</taxon>
        <taxon>Insecta</taxon>
        <taxon>Pterygota</taxon>
        <taxon>Neoptera</taxon>
        <taxon>Endopterygota</taxon>
        <taxon>Diptera</taxon>
        <taxon>Nematocera</taxon>
        <taxon>Psychodoidea</taxon>
        <taxon>Psychodidae</taxon>
        <taxon>Phlebotomus</taxon>
        <taxon>Phlebotomus</taxon>
    </lineage>
</organism>
<feature type="domain" description="MADF" evidence="2">
    <location>
        <begin position="115"/>
        <end position="205"/>
    </location>
</feature>
<dbReference type="VEuPathDB" id="VectorBase:PPAI009290"/>
<dbReference type="EMBL" id="AJVK01016509">
    <property type="status" value="NOT_ANNOTATED_CDS"/>
    <property type="molecule type" value="Genomic_DNA"/>
</dbReference>
<dbReference type="VEuPathDB" id="VectorBase:PPAPM1_003962"/>
<feature type="region of interest" description="Disordered" evidence="1">
    <location>
        <begin position="392"/>
        <end position="445"/>
    </location>
</feature>
<protein>
    <recommendedName>
        <fullName evidence="2">MADF domain-containing protein</fullName>
    </recommendedName>
</protein>
<dbReference type="GO" id="GO:0005667">
    <property type="term" value="C:transcription regulator complex"/>
    <property type="evidence" value="ECO:0007669"/>
    <property type="project" value="TreeGrafter"/>
</dbReference>
<dbReference type="PANTHER" id="PTHR12243">
    <property type="entry name" value="MADF DOMAIN TRANSCRIPTION FACTOR"/>
    <property type="match status" value="1"/>
</dbReference>
<feature type="compositionally biased region" description="Basic and acidic residues" evidence="1">
    <location>
        <begin position="20"/>
        <end position="30"/>
    </location>
</feature>
<feature type="region of interest" description="Disordered" evidence="1">
    <location>
        <begin position="1"/>
        <end position="54"/>
    </location>
</feature>
<feature type="domain" description="MADF" evidence="2">
    <location>
        <begin position="767"/>
        <end position="855"/>
    </location>
</feature>
<feature type="compositionally biased region" description="Low complexity" evidence="1">
    <location>
        <begin position="669"/>
        <end position="681"/>
    </location>
</feature>
<dbReference type="Proteomes" id="UP000092462">
    <property type="component" value="Unassembled WGS sequence"/>
</dbReference>
<dbReference type="InterPro" id="IPR006578">
    <property type="entry name" value="MADF-dom"/>
</dbReference>
<evidence type="ECO:0000259" key="2">
    <source>
        <dbReference type="PROSITE" id="PS51029"/>
    </source>
</evidence>
<feature type="compositionally biased region" description="Low complexity" evidence="1">
    <location>
        <begin position="726"/>
        <end position="735"/>
    </location>
</feature>
<feature type="region of interest" description="Disordered" evidence="1">
    <location>
        <begin position="891"/>
        <end position="946"/>
    </location>
</feature>
<accession>A0A1B0DLQ0</accession>
<dbReference type="PROSITE" id="PS51029">
    <property type="entry name" value="MADF"/>
    <property type="match status" value="4"/>
</dbReference>
<reference evidence="3" key="1">
    <citation type="submission" date="2022-08" db="UniProtKB">
        <authorList>
            <consortium name="EnsemblMetazoa"/>
        </authorList>
    </citation>
    <scope>IDENTIFICATION</scope>
    <source>
        <strain evidence="3">Israel</strain>
    </source>
</reference>